<evidence type="ECO:0000313" key="1">
    <source>
        <dbReference type="EMBL" id="KDN45234.1"/>
    </source>
</evidence>
<proteinExistence type="predicted"/>
<dbReference type="EMBL" id="JMSN01000044">
    <property type="protein sequence ID" value="KDN45234.1"/>
    <property type="molecule type" value="Genomic_DNA"/>
</dbReference>
<keyword evidence="2" id="KW-1185">Reference proteome</keyword>
<dbReference type="InterPro" id="IPR046341">
    <property type="entry name" value="SET_dom_sf"/>
</dbReference>
<reference evidence="1 2" key="1">
    <citation type="submission" date="2014-05" db="EMBL/GenBank/DDBJ databases">
        <title>Draft genome sequence of a rare smut relative, Tilletiaria anomala UBC 951.</title>
        <authorList>
            <consortium name="DOE Joint Genome Institute"/>
            <person name="Toome M."/>
            <person name="Kuo A."/>
            <person name="Henrissat B."/>
            <person name="Lipzen A."/>
            <person name="Tritt A."/>
            <person name="Yoshinaga Y."/>
            <person name="Zane M."/>
            <person name="Barry K."/>
            <person name="Grigoriev I.V."/>
            <person name="Spatafora J.W."/>
            <person name="Aimea M.C."/>
        </authorList>
    </citation>
    <scope>NUCLEOTIDE SEQUENCE [LARGE SCALE GENOMIC DNA]</scope>
    <source>
        <strain evidence="1 2">UBC 951</strain>
    </source>
</reference>
<dbReference type="PANTHER" id="PTHR13271">
    <property type="entry name" value="UNCHARACTERIZED PUTATIVE METHYLTRANSFERASE"/>
    <property type="match status" value="1"/>
</dbReference>
<dbReference type="SUPFAM" id="SSF82199">
    <property type="entry name" value="SET domain"/>
    <property type="match status" value="1"/>
</dbReference>
<dbReference type="Proteomes" id="UP000027361">
    <property type="component" value="Unassembled WGS sequence"/>
</dbReference>
<dbReference type="RefSeq" id="XP_013243091.1">
    <property type="nucleotide sequence ID" value="XM_013387637.1"/>
</dbReference>
<name>A0A066W2C2_TILAU</name>
<gene>
    <name evidence="1" type="ORF">K437DRAFT_268499</name>
</gene>
<dbReference type="GO" id="GO:0005634">
    <property type="term" value="C:nucleus"/>
    <property type="evidence" value="ECO:0007669"/>
    <property type="project" value="TreeGrafter"/>
</dbReference>
<dbReference type="Gene3D" id="3.90.1410.10">
    <property type="entry name" value="set domain protein methyltransferase, domain 1"/>
    <property type="match status" value="1"/>
</dbReference>
<accession>A0A066W2C2</accession>
<dbReference type="GO" id="GO:0016279">
    <property type="term" value="F:protein-lysine N-methyltransferase activity"/>
    <property type="evidence" value="ECO:0007669"/>
    <property type="project" value="TreeGrafter"/>
</dbReference>
<dbReference type="InParanoid" id="A0A066W2C2"/>
<dbReference type="InterPro" id="IPR050600">
    <property type="entry name" value="SETD3_SETD6_MTase"/>
</dbReference>
<dbReference type="HOGENOM" id="CLU_536507_0_0_1"/>
<dbReference type="OMA" id="RTHIVEM"/>
<dbReference type="PANTHER" id="PTHR13271:SF147">
    <property type="entry name" value="PROTEIN-LYSINE N-METHYLTRANSFERASE EFM1-RELATED"/>
    <property type="match status" value="1"/>
</dbReference>
<dbReference type="STRING" id="1037660.A0A066W2C2"/>
<comment type="caution">
    <text evidence="1">The sequence shown here is derived from an EMBL/GenBank/DDBJ whole genome shotgun (WGS) entry which is preliminary data.</text>
</comment>
<evidence type="ECO:0000313" key="2">
    <source>
        <dbReference type="Proteomes" id="UP000027361"/>
    </source>
</evidence>
<protein>
    <submittedName>
        <fullName evidence="1">SET domain-containing protein</fullName>
    </submittedName>
</protein>
<sequence>MEDPTKNLQRQHRNFWSWLATNGVKVNDAFLPGSDDRTGPGVFTSRNLKADVLAVQVPAALVISSVQARQALEDFAQLTSAAEAKTRKEELAEFSQHDIVVFYLFLARKFVSMQDNIEAGSSSNASISLSVLRHAEYVRMIPDRISTPLHYRPAELGLLRGTPLYSATVERRATTRRACRQALAWLASLSWPSARSEPLLRLTGPMHSWTLESIKDLDEDALDEALREPEDEPSALQLWRWAESAYGSRAFPPNLAYPRARNPIILRGRCWRGSELGPILIPGLDSINHGRGWKVTWEAKRGGGDEAEAGSSGSPLKLDLPDPSDVIFLTLHYDLEAGTQVFNNYGAKSNEEFLGSYGFVMEGGPDDSVSLVVGGGGSGRSDRPDGASRRRCYWTRNTRGVPDDLFDVIVSLLGIQVESEAVAVAPTESCDDTEQVRRRQAVRSDPEVQLEVNATLANMFEQKLATLQQYLRSRDVLPASSKREARTHIVEMIDTYVQGQLEILQSALAITSARADQLSEELDGI</sequence>
<dbReference type="AlphaFoldDB" id="A0A066W2C2"/>
<dbReference type="GeneID" id="25266028"/>
<organism evidence="1 2">
    <name type="scientific">Tilletiaria anomala (strain ATCC 24038 / CBS 436.72 / UBC 951)</name>
    <dbReference type="NCBI Taxonomy" id="1037660"/>
    <lineage>
        <taxon>Eukaryota</taxon>
        <taxon>Fungi</taxon>
        <taxon>Dikarya</taxon>
        <taxon>Basidiomycota</taxon>
        <taxon>Ustilaginomycotina</taxon>
        <taxon>Exobasidiomycetes</taxon>
        <taxon>Georgefischeriales</taxon>
        <taxon>Tilletiariaceae</taxon>
        <taxon>Tilletiaria</taxon>
    </lineage>
</organism>
<dbReference type="OrthoDB" id="42889at2759"/>